<comment type="catalytic activity">
    <reaction evidence="7">
        <text>N-methylethanolamine phosphate + S-adenosyl-L-methionine = N,N-dimethylethanolamine phosphate + S-adenosyl-L-homocysteine + H(+)</text>
        <dbReference type="Rhea" id="RHEA:25321"/>
        <dbReference type="ChEBI" id="CHEBI:15378"/>
        <dbReference type="ChEBI" id="CHEBI:57781"/>
        <dbReference type="ChEBI" id="CHEBI:57856"/>
        <dbReference type="ChEBI" id="CHEBI:58641"/>
        <dbReference type="ChEBI" id="CHEBI:59789"/>
        <dbReference type="EC" id="2.1.1.103"/>
    </reaction>
    <physiologicalReaction direction="left-to-right" evidence="7">
        <dbReference type="Rhea" id="RHEA:25322"/>
    </physiologicalReaction>
</comment>
<proteinExistence type="predicted"/>
<keyword evidence="3" id="KW-0489">Methyltransferase</keyword>
<evidence type="ECO:0000256" key="4">
    <source>
        <dbReference type="ARBA" id="ARBA00022679"/>
    </source>
</evidence>
<dbReference type="InterPro" id="IPR029063">
    <property type="entry name" value="SAM-dependent_MTases_sf"/>
</dbReference>
<dbReference type="EMBL" id="OC868531">
    <property type="protein sequence ID" value="CAD7634094.1"/>
    <property type="molecule type" value="Genomic_DNA"/>
</dbReference>
<sequence length="100" mass="12023">MFKFENYVKQRDYTLYKLSEYNTLIKNTGFVNVLAEDINDRFVDSLNRELKKLYSGRKEFLNEFNDEDYKDLEDGWVAKIKRAKDGHQTWGLVRAYKPIN</sequence>
<gene>
    <name evidence="8" type="ORF">OSB1V03_LOCUS14490</name>
</gene>
<dbReference type="PANTHER" id="PTHR44307:SF2">
    <property type="entry name" value="PHOSPHOETHANOLAMINE METHYLTRANSFERASE ISOFORM X1"/>
    <property type="match status" value="1"/>
</dbReference>
<evidence type="ECO:0000256" key="7">
    <source>
        <dbReference type="ARBA" id="ARBA00047841"/>
    </source>
</evidence>
<comment type="catalytic activity">
    <reaction evidence="6">
        <text>N,N-dimethylethanolamine phosphate + S-adenosyl-L-methionine = phosphocholine + S-adenosyl-L-homocysteine + H(+)</text>
        <dbReference type="Rhea" id="RHEA:25325"/>
        <dbReference type="ChEBI" id="CHEBI:15378"/>
        <dbReference type="ChEBI" id="CHEBI:57856"/>
        <dbReference type="ChEBI" id="CHEBI:58641"/>
        <dbReference type="ChEBI" id="CHEBI:59789"/>
        <dbReference type="ChEBI" id="CHEBI:295975"/>
        <dbReference type="EC" id="2.1.1.103"/>
    </reaction>
    <physiologicalReaction direction="left-to-right" evidence="6">
        <dbReference type="Rhea" id="RHEA:25326"/>
    </physiologicalReaction>
</comment>
<organism evidence="8">
    <name type="scientific">Medioppia subpectinata</name>
    <dbReference type="NCBI Taxonomy" id="1979941"/>
    <lineage>
        <taxon>Eukaryota</taxon>
        <taxon>Metazoa</taxon>
        <taxon>Ecdysozoa</taxon>
        <taxon>Arthropoda</taxon>
        <taxon>Chelicerata</taxon>
        <taxon>Arachnida</taxon>
        <taxon>Acari</taxon>
        <taxon>Acariformes</taxon>
        <taxon>Sarcoptiformes</taxon>
        <taxon>Oribatida</taxon>
        <taxon>Brachypylina</taxon>
        <taxon>Oppioidea</taxon>
        <taxon>Oppiidae</taxon>
        <taxon>Medioppia</taxon>
    </lineage>
</organism>
<evidence type="ECO:0000256" key="5">
    <source>
        <dbReference type="ARBA" id="ARBA00035674"/>
    </source>
</evidence>
<dbReference type="AlphaFoldDB" id="A0A7R9L342"/>
<protein>
    <recommendedName>
        <fullName evidence="5">phosphoethanolamine N-methyltransferase</fullName>
        <ecNumber evidence="5">2.1.1.103</ecNumber>
    </recommendedName>
</protein>
<evidence type="ECO:0000256" key="1">
    <source>
        <dbReference type="ARBA" id="ARBA00004969"/>
    </source>
</evidence>
<evidence type="ECO:0000256" key="6">
    <source>
        <dbReference type="ARBA" id="ARBA00047619"/>
    </source>
</evidence>
<dbReference type="Gene3D" id="3.40.50.150">
    <property type="entry name" value="Vaccinia Virus protein VP39"/>
    <property type="match status" value="1"/>
</dbReference>
<keyword evidence="4" id="KW-0808">Transferase</keyword>
<accession>A0A7R9L342</accession>
<dbReference type="EMBL" id="CAJPIZ010013956">
    <property type="protein sequence ID" value="CAG2114524.1"/>
    <property type="molecule type" value="Genomic_DNA"/>
</dbReference>
<reference evidence="8" key="1">
    <citation type="submission" date="2020-11" db="EMBL/GenBank/DDBJ databases">
        <authorList>
            <person name="Tran Van P."/>
        </authorList>
    </citation>
    <scope>NUCLEOTIDE SEQUENCE</scope>
</reference>
<dbReference type="OrthoDB" id="8300214at2759"/>
<name>A0A7R9L342_9ACAR</name>
<keyword evidence="9" id="KW-1185">Reference proteome</keyword>
<dbReference type="GO" id="GO:0032259">
    <property type="term" value="P:methylation"/>
    <property type="evidence" value="ECO:0007669"/>
    <property type="project" value="UniProtKB-KW"/>
</dbReference>
<dbReference type="Proteomes" id="UP000759131">
    <property type="component" value="Unassembled WGS sequence"/>
</dbReference>
<dbReference type="EC" id="2.1.1.103" evidence="5"/>
<evidence type="ECO:0000256" key="2">
    <source>
        <dbReference type="ARBA" id="ARBA00005189"/>
    </source>
</evidence>
<evidence type="ECO:0000313" key="9">
    <source>
        <dbReference type="Proteomes" id="UP000759131"/>
    </source>
</evidence>
<dbReference type="GO" id="GO:0000234">
    <property type="term" value="F:phosphoethanolamine N-methyltransferase activity"/>
    <property type="evidence" value="ECO:0007669"/>
    <property type="project" value="UniProtKB-EC"/>
</dbReference>
<dbReference type="PANTHER" id="PTHR44307">
    <property type="entry name" value="PHOSPHOETHANOLAMINE METHYLTRANSFERASE"/>
    <property type="match status" value="1"/>
</dbReference>
<dbReference type="SUPFAM" id="SSF53335">
    <property type="entry name" value="S-adenosyl-L-methionine-dependent methyltransferases"/>
    <property type="match status" value="1"/>
</dbReference>
<comment type="pathway">
    <text evidence="2">Lipid metabolism.</text>
</comment>
<comment type="pathway">
    <text evidence="1">Phospholipid metabolism; phosphatidylcholine biosynthesis.</text>
</comment>
<evidence type="ECO:0000256" key="3">
    <source>
        <dbReference type="ARBA" id="ARBA00022603"/>
    </source>
</evidence>
<evidence type="ECO:0000313" key="8">
    <source>
        <dbReference type="EMBL" id="CAD7634094.1"/>
    </source>
</evidence>